<dbReference type="FunFam" id="3.30.160.60:FF:000100">
    <property type="entry name" value="Zinc finger 45-like"/>
    <property type="match status" value="1"/>
</dbReference>
<feature type="region of interest" description="Disordered" evidence="6">
    <location>
        <begin position="62"/>
        <end position="87"/>
    </location>
</feature>
<feature type="domain" description="C2H2-type" evidence="7">
    <location>
        <begin position="310"/>
        <end position="338"/>
    </location>
</feature>
<organism evidence="8 9">
    <name type="scientific">Tigriopus californicus</name>
    <name type="common">Marine copepod</name>
    <dbReference type="NCBI Taxonomy" id="6832"/>
    <lineage>
        <taxon>Eukaryota</taxon>
        <taxon>Metazoa</taxon>
        <taxon>Ecdysozoa</taxon>
        <taxon>Arthropoda</taxon>
        <taxon>Crustacea</taxon>
        <taxon>Multicrustacea</taxon>
        <taxon>Hexanauplia</taxon>
        <taxon>Copepoda</taxon>
        <taxon>Harpacticoida</taxon>
        <taxon>Harpacticidae</taxon>
        <taxon>Tigriopus</taxon>
    </lineage>
</organism>
<evidence type="ECO:0000256" key="5">
    <source>
        <dbReference type="PROSITE-ProRule" id="PRU00042"/>
    </source>
</evidence>
<sequence length="377" mass="40585">MSQKKMTGTDSPRVLVRSGPKGVTVVKIENGHNNTTAATVLEAVSRVSGVTSSPVITTATTSAMRSKAMPSTTVMVSTSPEPPSPEAEECVTSVIALEDESNEGSERVLESESPQPQQQIYIIQTTDGNVPLDSAEVVVSDEMAVYETVSALEQLSRGQVITTTENGEVIQVYEEVVLPDGGENSVDQFVDVAEVEVGDGRSASPITIGETISLSASGVVRRRTTAGPKSRTGGGGASNSSDRENSPQNEFHICRLCNQFIPLSNIAAHNLENHGTMSDLTCTDCGKIFKSKRSLFGHKKEKHSGVTEMHACPECGKTFGRKSNLKAHRESLHYGKKFPCQYCERVFTNRSSMNQHVKKTHIAVASVTIDEKGTFHI</sequence>
<dbReference type="Gene3D" id="3.30.160.60">
    <property type="entry name" value="Classic Zinc Finger"/>
    <property type="match status" value="3"/>
</dbReference>
<feature type="region of interest" description="Disordered" evidence="6">
    <location>
        <begin position="219"/>
        <end position="246"/>
    </location>
</feature>
<evidence type="ECO:0000313" key="9">
    <source>
        <dbReference type="Proteomes" id="UP000318571"/>
    </source>
</evidence>
<keyword evidence="9" id="KW-1185">Reference proteome</keyword>
<dbReference type="GO" id="GO:0000981">
    <property type="term" value="F:DNA-binding transcription factor activity, RNA polymerase II-specific"/>
    <property type="evidence" value="ECO:0007669"/>
    <property type="project" value="TreeGrafter"/>
</dbReference>
<dbReference type="OrthoDB" id="6378758at2759"/>
<name>A0A553PAL5_TIGCA</name>
<evidence type="ECO:0000256" key="1">
    <source>
        <dbReference type="ARBA" id="ARBA00022723"/>
    </source>
</evidence>
<feature type="domain" description="C2H2-type" evidence="7">
    <location>
        <begin position="280"/>
        <end position="308"/>
    </location>
</feature>
<feature type="compositionally biased region" description="Low complexity" evidence="6">
    <location>
        <begin position="68"/>
        <end position="79"/>
    </location>
</feature>
<protein>
    <recommendedName>
        <fullName evidence="7">C2H2-type domain-containing protein</fullName>
    </recommendedName>
</protein>
<dbReference type="SUPFAM" id="SSF57667">
    <property type="entry name" value="beta-beta-alpha zinc fingers"/>
    <property type="match status" value="2"/>
</dbReference>
<evidence type="ECO:0000256" key="4">
    <source>
        <dbReference type="ARBA" id="ARBA00022833"/>
    </source>
</evidence>
<dbReference type="Pfam" id="PF00096">
    <property type="entry name" value="zf-C2H2"/>
    <property type="match status" value="3"/>
</dbReference>
<keyword evidence="2" id="KW-0677">Repeat</keyword>
<evidence type="ECO:0000259" key="7">
    <source>
        <dbReference type="PROSITE" id="PS50157"/>
    </source>
</evidence>
<reference evidence="8 9" key="1">
    <citation type="journal article" date="2018" name="Nat. Ecol. Evol.">
        <title>Genomic signatures of mitonuclear coevolution across populations of Tigriopus californicus.</title>
        <authorList>
            <person name="Barreto F.S."/>
            <person name="Watson E.T."/>
            <person name="Lima T.G."/>
            <person name="Willett C.S."/>
            <person name="Edmands S."/>
            <person name="Li W."/>
            <person name="Burton R.S."/>
        </authorList>
    </citation>
    <scope>NUCLEOTIDE SEQUENCE [LARGE SCALE GENOMIC DNA]</scope>
    <source>
        <strain evidence="8 9">San Diego</strain>
    </source>
</reference>
<evidence type="ECO:0000313" key="8">
    <source>
        <dbReference type="EMBL" id="TRY74722.1"/>
    </source>
</evidence>
<keyword evidence="3 5" id="KW-0863">Zinc-finger</keyword>
<evidence type="ECO:0000256" key="6">
    <source>
        <dbReference type="SAM" id="MobiDB-lite"/>
    </source>
</evidence>
<dbReference type="STRING" id="6832.A0A553PAL5"/>
<feature type="domain" description="C2H2-type" evidence="7">
    <location>
        <begin position="338"/>
        <end position="361"/>
    </location>
</feature>
<dbReference type="GO" id="GO:0008270">
    <property type="term" value="F:zinc ion binding"/>
    <property type="evidence" value="ECO:0007669"/>
    <property type="project" value="UniProtKB-KW"/>
</dbReference>
<dbReference type="EMBL" id="VCGU01000005">
    <property type="protein sequence ID" value="TRY74722.1"/>
    <property type="molecule type" value="Genomic_DNA"/>
</dbReference>
<keyword evidence="1" id="KW-0479">Metal-binding</keyword>
<comment type="caution">
    <text evidence="8">The sequence shown here is derived from an EMBL/GenBank/DDBJ whole genome shotgun (WGS) entry which is preliminary data.</text>
</comment>
<proteinExistence type="predicted"/>
<dbReference type="PROSITE" id="PS50157">
    <property type="entry name" value="ZINC_FINGER_C2H2_2"/>
    <property type="match status" value="3"/>
</dbReference>
<keyword evidence="4" id="KW-0862">Zinc</keyword>
<evidence type="ECO:0000256" key="2">
    <source>
        <dbReference type="ARBA" id="ARBA00022737"/>
    </source>
</evidence>
<dbReference type="AlphaFoldDB" id="A0A553PAL5"/>
<dbReference type="PANTHER" id="PTHR24379">
    <property type="entry name" value="KRAB AND ZINC FINGER DOMAIN-CONTAINING"/>
    <property type="match status" value="1"/>
</dbReference>
<dbReference type="InterPro" id="IPR036236">
    <property type="entry name" value="Znf_C2H2_sf"/>
</dbReference>
<dbReference type="OMA" id="TEMHACP"/>
<dbReference type="GO" id="GO:0005634">
    <property type="term" value="C:nucleus"/>
    <property type="evidence" value="ECO:0007669"/>
    <property type="project" value="TreeGrafter"/>
</dbReference>
<dbReference type="GO" id="GO:0000977">
    <property type="term" value="F:RNA polymerase II transcription regulatory region sequence-specific DNA binding"/>
    <property type="evidence" value="ECO:0007669"/>
    <property type="project" value="TreeGrafter"/>
</dbReference>
<evidence type="ECO:0000256" key="3">
    <source>
        <dbReference type="ARBA" id="ARBA00022771"/>
    </source>
</evidence>
<dbReference type="PROSITE" id="PS00028">
    <property type="entry name" value="ZINC_FINGER_C2H2_1"/>
    <property type="match status" value="3"/>
</dbReference>
<dbReference type="Proteomes" id="UP000318571">
    <property type="component" value="Chromosome 2"/>
</dbReference>
<dbReference type="PANTHER" id="PTHR24379:SF127">
    <property type="entry name" value="BLOODY FINGERS-RELATED"/>
    <property type="match status" value="1"/>
</dbReference>
<gene>
    <name evidence="8" type="ORF">TCAL_14545</name>
</gene>
<accession>A0A553PAL5</accession>
<dbReference type="SMART" id="SM00355">
    <property type="entry name" value="ZnF_C2H2"/>
    <property type="match status" value="4"/>
</dbReference>
<dbReference type="InterPro" id="IPR013087">
    <property type="entry name" value="Znf_C2H2_type"/>
</dbReference>